<dbReference type="Proteomes" id="UP000318102">
    <property type="component" value="Unassembled WGS sequence"/>
</dbReference>
<dbReference type="OrthoDB" id="2080764at2"/>
<name>A0A559J1R1_9BACL</name>
<protein>
    <submittedName>
        <fullName evidence="1">Glutaredoxin</fullName>
    </submittedName>
</protein>
<dbReference type="AlphaFoldDB" id="A0A559J1R1"/>
<sequence>MAKIEVFIDSNPANEEFVEKVKVAACSKCDIVVYKLDEQNEAAEYVDKIKVYGISSYPSVVLNGKLVDLEKISKLHLLKLVLIGR</sequence>
<evidence type="ECO:0000313" key="1">
    <source>
        <dbReference type="EMBL" id="TVX93824.1"/>
    </source>
</evidence>
<dbReference type="RefSeq" id="WP_144990684.1">
    <property type="nucleotide sequence ID" value="NZ_VNJK01000001.1"/>
</dbReference>
<reference evidence="1 2" key="1">
    <citation type="submission" date="2019-07" db="EMBL/GenBank/DDBJ databases">
        <authorList>
            <person name="Kim J."/>
        </authorList>
    </citation>
    <scope>NUCLEOTIDE SEQUENCE [LARGE SCALE GENOMIC DNA]</scope>
    <source>
        <strain evidence="1 2">N4</strain>
    </source>
</reference>
<comment type="caution">
    <text evidence="1">The sequence shown here is derived from an EMBL/GenBank/DDBJ whole genome shotgun (WGS) entry which is preliminary data.</text>
</comment>
<accession>A0A559J1R1</accession>
<dbReference type="EMBL" id="VNJK01000001">
    <property type="protein sequence ID" value="TVX93824.1"/>
    <property type="molecule type" value="Genomic_DNA"/>
</dbReference>
<keyword evidence="2" id="KW-1185">Reference proteome</keyword>
<evidence type="ECO:0000313" key="2">
    <source>
        <dbReference type="Proteomes" id="UP000318102"/>
    </source>
</evidence>
<proteinExistence type="predicted"/>
<dbReference type="Gene3D" id="3.40.30.10">
    <property type="entry name" value="Glutaredoxin"/>
    <property type="match status" value="1"/>
</dbReference>
<gene>
    <name evidence="1" type="ORF">FPZ44_12640</name>
</gene>
<organism evidence="1 2">
    <name type="scientific">Paenibacillus agilis</name>
    <dbReference type="NCBI Taxonomy" id="3020863"/>
    <lineage>
        <taxon>Bacteria</taxon>
        <taxon>Bacillati</taxon>
        <taxon>Bacillota</taxon>
        <taxon>Bacilli</taxon>
        <taxon>Bacillales</taxon>
        <taxon>Paenibacillaceae</taxon>
        <taxon>Paenibacillus</taxon>
    </lineage>
</organism>